<dbReference type="GO" id="GO:0008270">
    <property type="term" value="F:zinc ion binding"/>
    <property type="evidence" value="ECO:0007669"/>
    <property type="project" value="TreeGrafter"/>
</dbReference>
<keyword evidence="1" id="KW-1133">Transmembrane helix</keyword>
<evidence type="ECO:0000259" key="2">
    <source>
        <dbReference type="SMART" id="SM00481"/>
    </source>
</evidence>
<dbReference type="Proteomes" id="UP000003561">
    <property type="component" value="Unassembled WGS sequence"/>
</dbReference>
<dbReference type="Pfam" id="PF02811">
    <property type="entry name" value="PHP"/>
    <property type="match status" value="1"/>
</dbReference>
<evidence type="ECO:0000256" key="1">
    <source>
        <dbReference type="SAM" id="Phobius"/>
    </source>
</evidence>
<proteinExistence type="predicted"/>
<accession>C0FSI6</accession>
<protein>
    <submittedName>
        <fullName evidence="3">Putative hydrolase</fullName>
    </submittedName>
</protein>
<evidence type="ECO:0000313" key="3">
    <source>
        <dbReference type="EMBL" id="EEG94439.1"/>
    </source>
</evidence>
<keyword evidence="3" id="KW-0378">Hydrolase</keyword>
<dbReference type="SUPFAM" id="SSF89550">
    <property type="entry name" value="PHP domain-like"/>
    <property type="match status" value="1"/>
</dbReference>
<feature type="transmembrane region" description="Helical" evidence="1">
    <location>
        <begin position="20"/>
        <end position="42"/>
    </location>
</feature>
<keyword evidence="1" id="KW-0812">Transmembrane</keyword>
<dbReference type="PANTHER" id="PTHR36928">
    <property type="entry name" value="PHOSPHATASE YCDX-RELATED"/>
    <property type="match status" value="1"/>
</dbReference>
<dbReference type="InterPro" id="IPR003141">
    <property type="entry name" value="Pol/His_phosphatase_N"/>
</dbReference>
<organism evidence="3 4">
    <name type="scientific">Roseburia inulinivorans DSM 16841</name>
    <dbReference type="NCBI Taxonomy" id="622312"/>
    <lineage>
        <taxon>Bacteria</taxon>
        <taxon>Bacillati</taxon>
        <taxon>Bacillota</taxon>
        <taxon>Clostridia</taxon>
        <taxon>Lachnospirales</taxon>
        <taxon>Lachnospiraceae</taxon>
        <taxon>Roseburia</taxon>
    </lineage>
</organism>
<feature type="domain" description="Polymerase/histidinol phosphatase N-terminal" evidence="2">
    <location>
        <begin position="58"/>
        <end position="133"/>
    </location>
</feature>
<reference evidence="3 4" key="1">
    <citation type="submission" date="2009-02" db="EMBL/GenBank/DDBJ databases">
        <authorList>
            <person name="Fulton L."/>
            <person name="Clifton S."/>
            <person name="Fulton B."/>
            <person name="Xu J."/>
            <person name="Minx P."/>
            <person name="Pepin K.H."/>
            <person name="Johnson M."/>
            <person name="Bhonagiri V."/>
            <person name="Nash W.E."/>
            <person name="Mardis E.R."/>
            <person name="Wilson R.K."/>
        </authorList>
    </citation>
    <scope>NUCLEOTIDE SEQUENCE [LARGE SCALE GENOMIC DNA]</scope>
    <source>
        <strain evidence="3 4">DSM 16841</strain>
    </source>
</reference>
<evidence type="ECO:0000313" key="4">
    <source>
        <dbReference type="Proteomes" id="UP000003561"/>
    </source>
</evidence>
<dbReference type="InterPro" id="IPR050243">
    <property type="entry name" value="PHP_phosphatase"/>
</dbReference>
<sequence>MVKFFVLSRFIARFYKSNIVFLYFLVTSHNFTVYFQKGFFMINSNTFSNFNSKYPIYADLHTHSISSGHGSEDTITDMIRCASESGLSLFGISDHGPATSSSAKPSYFQSLKLADRDRFGIRVLYGAELNIINTAGDVDLDDDTLSTLDYAIISIHPPIFKPYHDKDLSSAYIRAMDHPKVRFLGHIDDARFPVDFEYLLEIAKEKHVYPEINNGSLMPDAYRINGQENCRRILSICKKLDLPVLLSSDSHGKKSIGNMQYIFPLLEELDFPAHLVLNSDLSALSDIIR</sequence>
<dbReference type="SMART" id="SM00481">
    <property type="entry name" value="POLIIIAc"/>
    <property type="match status" value="1"/>
</dbReference>
<dbReference type="GO" id="GO:0005829">
    <property type="term" value="C:cytosol"/>
    <property type="evidence" value="ECO:0007669"/>
    <property type="project" value="TreeGrafter"/>
</dbReference>
<dbReference type="InterPro" id="IPR016195">
    <property type="entry name" value="Pol/histidinol_Pase-like"/>
</dbReference>
<dbReference type="InterPro" id="IPR004013">
    <property type="entry name" value="PHP_dom"/>
</dbReference>
<dbReference type="EMBL" id="ACFY01000062">
    <property type="protein sequence ID" value="EEG94439.1"/>
    <property type="molecule type" value="Genomic_DNA"/>
</dbReference>
<dbReference type="eggNOG" id="COG1387">
    <property type="taxonomic scope" value="Bacteria"/>
</dbReference>
<keyword evidence="1" id="KW-0472">Membrane</keyword>
<name>C0FSI6_9FIRM</name>
<dbReference type="AlphaFoldDB" id="C0FSI6"/>
<comment type="caution">
    <text evidence="3">The sequence shown here is derived from an EMBL/GenBank/DDBJ whole genome shotgun (WGS) entry which is preliminary data.</text>
</comment>
<dbReference type="PANTHER" id="PTHR36928:SF1">
    <property type="entry name" value="PHOSPHATASE YCDX-RELATED"/>
    <property type="match status" value="1"/>
</dbReference>
<gene>
    <name evidence="3" type="ORF">ROSEINA2194_01702</name>
</gene>
<reference evidence="3 4" key="2">
    <citation type="submission" date="2009-03" db="EMBL/GenBank/DDBJ databases">
        <title>Draft genome sequence of Roseburia inulinivorans (DSM 16841).</title>
        <authorList>
            <person name="Sudarsanam P."/>
            <person name="Ley R."/>
            <person name="Guruge J."/>
            <person name="Turnbaugh P.J."/>
            <person name="Mahowald M."/>
            <person name="Liep D."/>
            <person name="Gordon J."/>
        </authorList>
    </citation>
    <scope>NUCLEOTIDE SEQUENCE [LARGE SCALE GENOMIC DNA]</scope>
    <source>
        <strain evidence="3 4">DSM 16841</strain>
    </source>
</reference>
<dbReference type="GO" id="GO:0042578">
    <property type="term" value="F:phosphoric ester hydrolase activity"/>
    <property type="evidence" value="ECO:0007669"/>
    <property type="project" value="TreeGrafter"/>
</dbReference>
<dbReference type="Gene3D" id="3.20.20.140">
    <property type="entry name" value="Metal-dependent hydrolases"/>
    <property type="match status" value="1"/>
</dbReference>